<evidence type="ECO:0008006" key="3">
    <source>
        <dbReference type="Google" id="ProtNLM"/>
    </source>
</evidence>
<dbReference type="AlphaFoldDB" id="A0A1H8QMV9"/>
<gene>
    <name evidence="1" type="ORF">SAMN05216267_103074</name>
</gene>
<keyword evidence="2" id="KW-1185">Reference proteome</keyword>
<protein>
    <recommendedName>
        <fullName evidence="3">ClpX-type ZB domain-containing protein</fullName>
    </recommendedName>
</protein>
<sequence>MDVRQWVIGTCWRCEAPEVLVLWLGPVQTVIGSGPFQACQGCIRRLEELVAAYADQLPVHA</sequence>
<dbReference type="STRING" id="310780.SAMN05216267_103074"/>
<evidence type="ECO:0000313" key="2">
    <source>
        <dbReference type="Proteomes" id="UP000181951"/>
    </source>
</evidence>
<dbReference type="OrthoDB" id="4299856at2"/>
<dbReference type="Proteomes" id="UP000181951">
    <property type="component" value="Unassembled WGS sequence"/>
</dbReference>
<evidence type="ECO:0000313" key="1">
    <source>
        <dbReference type="EMBL" id="SEO55331.1"/>
    </source>
</evidence>
<dbReference type="RefSeq" id="WP_069462910.1">
    <property type="nucleotide sequence ID" value="NZ_FODD01000030.1"/>
</dbReference>
<reference evidence="1 2" key="1">
    <citation type="submission" date="2016-10" db="EMBL/GenBank/DDBJ databases">
        <authorList>
            <person name="de Groot N.N."/>
        </authorList>
    </citation>
    <scope>NUCLEOTIDE SEQUENCE [LARGE SCALE GENOMIC DNA]</scope>
    <source>
        <strain evidence="1 2">CGMCC 4.2026</strain>
    </source>
</reference>
<accession>A0A1H8QMV9</accession>
<organism evidence="1 2">
    <name type="scientific">Actinacidiphila rubida</name>
    <dbReference type="NCBI Taxonomy" id="310780"/>
    <lineage>
        <taxon>Bacteria</taxon>
        <taxon>Bacillati</taxon>
        <taxon>Actinomycetota</taxon>
        <taxon>Actinomycetes</taxon>
        <taxon>Kitasatosporales</taxon>
        <taxon>Streptomycetaceae</taxon>
        <taxon>Actinacidiphila</taxon>
    </lineage>
</organism>
<name>A0A1H8QMV9_9ACTN</name>
<proteinExistence type="predicted"/>
<dbReference type="EMBL" id="FODD01000030">
    <property type="protein sequence ID" value="SEO55331.1"/>
    <property type="molecule type" value="Genomic_DNA"/>
</dbReference>